<evidence type="ECO:0000313" key="3">
    <source>
        <dbReference type="Proteomes" id="UP001153678"/>
    </source>
</evidence>
<dbReference type="Proteomes" id="UP001153678">
    <property type="component" value="Unassembled WGS sequence"/>
</dbReference>
<feature type="domain" description="TLDc" evidence="1">
    <location>
        <begin position="252"/>
        <end position="450"/>
    </location>
</feature>
<dbReference type="InterPro" id="IPR006571">
    <property type="entry name" value="TLDc_dom"/>
</dbReference>
<name>A0A9W4WXW4_9GLOM</name>
<sequence>MLDLVVASDELLIDLRPNQTRRLSQNFSQLLDDADDYDVIIRVGENQEIKEFYDILDLIIASDELLLNELVTSVQEYLIKNQTGWLQQNIVKVLHMAFQLESCQQLQNYCLESICDHPEPLFNSPDFPTLKQSILLGIVKRENLKIEEVELWNYLIEWGIAQASELKEKDLNNLSSWSENDFLTLSRNLNHFIAYIRFFDIASKDFHSNVRAFRKLLPQTLFEDIVSFHMSNTEPKLNKLDPRSKKVPIDSMIIKPKHAATLINWIQRKDANARIPINNKYKFNLIYRGSMDGFGTNDIRSKCDGHEACILVIKVKENDTIIGGYNPIGWNYNSNTFFVKGRKTSRKGHRLDRAFSINSIIEDYWVNTTESFIYSLGDGNDLNNFKISRVINNNYAIYESYHQHIPINFGYSDLVINGNVAGTCKKAYYESCILDTCHFTIEEMEVFVFQDGDDE</sequence>
<dbReference type="InterPro" id="IPR011705">
    <property type="entry name" value="BACK"/>
</dbReference>
<dbReference type="SMART" id="SM00584">
    <property type="entry name" value="TLDc"/>
    <property type="match status" value="1"/>
</dbReference>
<dbReference type="OrthoDB" id="5948799at2759"/>
<reference evidence="2" key="1">
    <citation type="submission" date="2022-08" db="EMBL/GenBank/DDBJ databases">
        <authorList>
            <person name="Kallberg Y."/>
            <person name="Tangrot J."/>
            <person name="Rosling A."/>
        </authorList>
    </citation>
    <scope>NUCLEOTIDE SEQUENCE</scope>
    <source>
        <strain evidence="2">Wild A</strain>
    </source>
</reference>
<dbReference type="PANTHER" id="PTHR45774:SF3">
    <property type="entry name" value="BTB (POZ) DOMAIN-CONTAINING 2B-RELATED"/>
    <property type="match status" value="1"/>
</dbReference>
<keyword evidence="3" id="KW-1185">Reference proteome</keyword>
<comment type="caution">
    <text evidence="2">The sequence shown here is derived from an EMBL/GenBank/DDBJ whole genome shotgun (WGS) entry which is preliminary data.</text>
</comment>
<proteinExistence type="predicted"/>
<accession>A0A9W4WXW4</accession>
<dbReference type="PANTHER" id="PTHR45774">
    <property type="entry name" value="BTB/POZ DOMAIN-CONTAINING"/>
    <property type="match status" value="1"/>
</dbReference>
<dbReference type="AlphaFoldDB" id="A0A9W4WXW4"/>
<organism evidence="2 3">
    <name type="scientific">Funneliformis geosporum</name>
    <dbReference type="NCBI Taxonomy" id="1117311"/>
    <lineage>
        <taxon>Eukaryota</taxon>
        <taxon>Fungi</taxon>
        <taxon>Fungi incertae sedis</taxon>
        <taxon>Mucoromycota</taxon>
        <taxon>Glomeromycotina</taxon>
        <taxon>Glomeromycetes</taxon>
        <taxon>Glomerales</taxon>
        <taxon>Glomeraceae</taxon>
        <taxon>Funneliformis</taxon>
    </lineage>
</organism>
<gene>
    <name evidence="2" type="ORF">FWILDA_LOCUS9576</name>
</gene>
<evidence type="ECO:0000259" key="1">
    <source>
        <dbReference type="PROSITE" id="PS51886"/>
    </source>
</evidence>
<dbReference type="Pfam" id="PF07534">
    <property type="entry name" value="TLD"/>
    <property type="match status" value="1"/>
</dbReference>
<protein>
    <submittedName>
        <fullName evidence="2">9261_t:CDS:1</fullName>
    </submittedName>
</protein>
<dbReference type="PROSITE" id="PS51886">
    <property type="entry name" value="TLDC"/>
    <property type="match status" value="1"/>
</dbReference>
<dbReference type="EMBL" id="CAMKVN010002286">
    <property type="protein sequence ID" value="CAI2180425.1"/>
    <property type="molecule type" value="Genomic_DNA"/>
</dbReference>
<dbReference type="Gene3D" id="1.25.40.420">
    <property type="match status" value="1"/>
</dbReference>
<evidence type="ECO:0000313" key="2">
    <source>
        <dbReference type="EMBL" id="CAI2180425.1"/>
    </source>
</evidence>
<dbReference type="Pfam" id="PF07707">
    <property type="entry name" value="BACK"/>
    <property type="match status" value="1"/>
</dbReference>